<dbReference type="InterPro" id="IPR002220">
    <property type="entry name" value="DapA-like"/>
</dbReference>
<dbReference type="PIRSF" id="PIRSF001365">
    <property type="entry name" value="DHDPS"/>
    <property type="match status" value="1"/>
</dbReference>
<reference evidence="14 15" key="1">
    <citation type="submission" date="2021-01" db="EMBL/GenBank/DDBJ databases">
        <title>Sequencing the genomes of 1000 actinobacteria strains.</title>
        <authorList>
            <person name="Klenk H.-P."/>
        </authorList>
    </citation>
    <scope>NUCLEOTIDE SEQUENCE [LARGE SCALE GENOMIC DNA]</scope>
    <source>
        <strain evidence="14 15">DSM 46000</strain>
    </source>
</reference>
<dbReference type="InterPro" id="IPR013785">
    <property type="entry name" value="Aldolase_TIM"/>
</dbReference>
<evidence type="ECO:0000256" key="7">
    <source>
        <dbReference type="ARBA" id="ARBA00022915"/>
    </source>
</evidence>
<comment type="function">
    <text evidence="1 12">Catalyzes the condensation of (S)-aspartate-beta-semialdehyde [(S)-ASA] and pyruvate to 4-hydroxy-tetrahydrodipicolinate (HTPA).</text>
</comment>
<dbReference type="InterPro" id="IPR005263">
    <property type="entry name" value="DapA"/>
</dbReference>
<dbReference type="EMBL" id="JAFBBO010000001">
    <property type="protein sequence ID" value="MBM7480977.1"/>
    <property type="molecule type" value="Genomic_DNA"/>
</dbReference>
<keyword evidence="5 12" id="KW-0963">Cytoplasm</keyword>
<comment type="caution">
    <text evidence="14">The sequence shown here is derived from an EMBL/GenBank/DDBJ whole genome shotgun (WGS) entry which is preliminary data.</text>
</comment>
<feature type="binding site" evidence="12">
    <location>
        <position position="51"/>
    </location>
    <ligand>
        <name>pyruvate</name>
        <dbReference type="ChEBI" id="CHEBI:15361"/>
    </ligand>
</feature>
<feature type="active site" description="Proton donor/acceptor" evidence="12">
    <location>
        <position position="139"/>
    </location>
</feature>
<proteinExistence type="inferred from homology"/>
<evidence type="ECO:0000256" key="10">
    <source>
        <dbReference type="ARBA" id="ARBA00023270"/>
    </source>
</evidence>
<dbReference type="PROSITE" id="PS00665">
    <property type="entry name" value="DHDPS_1"/>
    <property type="match status" value="1"/>
</dbReference>
<dbReference type="PANTHER" id="PTHR12128">
    <property type="entry name" value="DIHYDRODIPICOLINATE SYNTHASE"/>
    <property type="match status" value="1"/>
</dbReference>
<evidence type="ECO:0000256" key="13">
    <source>
        <dbReference type="PIRNR" id="PIRNR001365"/>
    </source>
</evidence>
<dbReference type="Pfam" id="PF00701">
    <property type="entry name" value="DHDPS"/>
    <property type="match status" value="1"/>
</dbReference>
<dbReference type="SMART" id="SM01130">
    <property type="entry name" value="DHDPS"/>
    <property type="match status" value="1"/>
</dbReference>
<keyword evidence="9 12" id="KW-0456">Lyase</keyword>
<evidence type="ECO:0000256" key="3">
    <source>
        <dbReference type="ARBA" id="ARBA00007592"/>
    </source>
</evidence>
<comment type="pathway">
    <text evidence="2 12">Amino-acid biosynthesis; L-lysine biosynthesis via DAP pathway; (S)-tetrahydrodipicolinate from L-aspartate: step 3/4.</text>
</comment>
<dbReference type="PANTHER" id="PTHR12128:SF66">
    <property type="entry name" value="4-HYDROXY-2-OXOGLUTARATE ALDOLASE, MITOCHONDRIAL"/>
    <property type="match status" value="1"/>
</dbReference>
<dbReference type="InterPro" id="IPR020624">
    <property type="entry name" value="Schiff_base-form_aldolases_CS"/>
</dbReference>
<dbReference type="PROSITE" id="PS00666">
    <property type="entry name" value="DHDPS_2"/>
    <property type="match status" value="1"/>
</dbReference>
<evidence type="ECO:0000256" key="12">
    <source>
        <dbReference type="HAMAP-Rule" id="MF_00418"/>
    </source>
</evidence>
<feature type="binding site" evidence="12">
    <location>
        <position position="207"/>
    </location>
    <ligand>
        <name>pyruvate</name>
        <dbReference type="ChEBI" id="CHEBI:15361"/>
    </ligand>
</feature>
<gene>
    <name evidence="12" type="primary">dapA</name>
    <name evidence="14" type="ORF">JOD49_003897</name>
</gene>
<evidence type="ECO:0000256" key="8">
    <source>
        <dbReference type="ARBA" id="ARBA00023154"/>
    </source>
</evidence>
<protein>
    <recommendedName>
        <fullName evidence="4 12">4-hydroxy-tetrahydrodipicolinate synthase</fullName>
        <shortName evidence="12">HTPA synthase</shortName>
        <ecNumber evidence="4 12">4.3.3.7</ecNumber>
    </recommendedName>
</protein>
<keyword evidence="15" id="KW-1185">Reference proteome</keyword>
<dbReference type="Proteomes" id="UP000698059">
    <property type="component" value="Unassembled WGS sequence"/>
</dbReference>
<keyword evidence="7 12" id="KW-0220">Diaminopimelate biosynthesis</keyword>
<dbReference type="SUPFAM" id="SSF51569">
    <property type="entry name" value="Aldolase"/>
    <property type="match status" value="1"/>
</dbReference>
<dbReference type="CDD" id="cd00950">
    <property type="entry name" value="DHDPS"/>
    <property type="match status" value="1"/>
</dbReference>
<evidence type="ECO:0000313" key="14">
    <source>
        <dbReference type="EMBL" id="MBM7480977.1"/>
    </source>
</evidence>
<evidence type="ECO:0000256" key="4">
    <source>
        <dbReference type="ARBA" id="ARBA00012086"/>
    </source>
</evidence>
<evidence type="ECO:0000256" key="1">
    <source>
        <dbReference type="ARBA" id="ARBA00003294"/>
    </source>
</evidence>
<comment type="subcellular location">
    <subcellularLocation>
        <location evidence="12">Cytoplasm</location>
    </subcellularLocation>
</comment>
<feature type="site" description="Part of a proton relay during catalysis" evidence="12">
    <location>
        <position position="113"/>
    </location>
</feature>
<evidence type="ECO:0000256" key="6">
    <source>
        <dbReference type="ARBA" id="ARBA00022605"/>
    </source>
</evidence>
<dbReference type="Gene3D" id="3.20.20.70">
    <property type="entry name" value="Aldolase class I"/>
    <property type="match status" value="1"/>
</dbReference>
<evidence type="ECO:0000313" key="15">
    <source>
        <dbReference type="Proteomes" id="UP000698059"/>
    </source>
</evidence>
<dbReference type="RefSeq" id="WP_205308657.1">
    <property type="nucleotide sequence ID" value="NZ_BAAAVF010000001.1"/>
</dbReference>
<sequence length="324" mass="33222">MPPRHNPFGQLLVALVTPFTPDGEVAWEDLARHLDAVVTGGADGVVVAGTTGESSTLTDHEKVRVVAVARETVAGRATVVVGGGAGDTAHAITHFRACEAAGADGIMVSAPAYVRPSQLGVLAHVRAVADATDLPVMLYDVPARTGVGLDLSTLLLASAHPAVCALKDADGDLARAAHLIEASDLLYFAGSDAATLPTLAIDGAGVVSVAANVAPSTYRQLLDAVAAGDLRTATSAHRRLEPLARALTTYAPPAVATKLVLHALGRIGSPRVRLPLVGPDQLAVDALRRELDRVRSLPDARTTGIHLDLEAATGGALAARHIDA</sequence>
<evidence type="ECO:0000256" key="2">
    <source>
        <dbReference type="ARBA" id="ARBA00005120"/>
    </source>
</evidence>
<dbReference type="InterPro" id="IPR020625">
    <property type="entry name" value="Schiff_base-form_aldolases_AS"/>
</dbReference>
<dbReference type="PRINTS" id="PR00146">
    <property type="entry name" value="DHPICSNTHASE"/>
</dbReference>
<dbReference type="HAMAP" id="MF_00418">
    <property type="entry name" value="DapA"/>
    <property type="match status" value="1"/>
</dbReference>
<keyword evidence="6 12" id="KW-0028">Amino-acid biosynthesis</keyword>
<dbReference type="EC" id="4.3.3.7" evidence="4 12"/>
<name>A0ABS2LL78_9CELL</name>
<organism evidence="14 15">
    <name type="scientific">Oerskovia jenensis</name>
    <dbReference type="NCBI Taxonomy" id="162169"/>
    <lineage>
        <taxon>Bacteria</taxon>
        <taxon>Bacillati</taxon>
        <taxon>Actinomycetota</taxon>
        <taxon>Actinomycetes</taxon>
        <taxon>Micrococcales</taxon>
        <taxon>Cellulomonadaceae</taxon>
        <taxon>Oerskovia</taxon>
    </lineage>
</organism>
<evidence type="ECO:0000256" key="9">
    <source>
        <dbReference type="ARBA" id="ARBA00023239"/>
    </source>
</evidence>
<dbReference type="NCBIfam" id="TIGR00674">
    <property type="entry name" value="dapA"/>
    <property type="match status" value="1"/>
</dbReference>
<comment type="subunit">
    <text evidence="12">Homotetramer; dimer of dimers.</text>
</comment>
<accession>A0ABS2LL78</accession>
<comment type="caution">
    <text evidence="12">Was originally thought to be a dihydrodipicolinate synthase (DHDPS), catalyzing the condensation of (S)-aspartate-beta-semialdehyde [(S)-ASA] and pyruvate to dihydrodipicolinate (DHDP). However, it was shown in E.coli that the product of the enzymatic reaction is not dihydrodipicolinate but in fact (4S)-4-hydroxy-2,3,4,5-tetrahydro-(2S)-dipicolinic acid (HTPA), and that the consecutive dehydration reaction leading to DHDP is not spontaneous but catalyzed by DapB.</text>
</comment>
<dbReference type="GO" id="GO:0008840">
    <property type="term" value="F:4-hydroxy-tetrahydrodipicolinate synthase activity"/>
    <property type="evidence" value="ECO:0007669"/>
    <property type="project" value="UniProtKB-EC"/>
</dbReference>
<feature type="active site" description="Schiff-base intermediate with substrate" evidence="12">
    <location>
        <position position="167"/>
    </location>
</feature>
<feature type="site" description="Part of a proton relay during catalysis" evidence="12">
    <location>
        <position position="50"/>
    </location>
</feature>
<comment type="catalytic activity">
    <reaction evidence="11 12">
        <text>L-aspartate 4-semialdehyde + pyruvate = (2S,4S)-4-hydroxy-2,3,4,5-tetrahydrodipicolinate + H2O + H(+)</text>
        <dbReference type="Rhea" id="RHEA:34171"/>
        <dbReference type="ChEBI" id="CHEBI:15361"/>
        <dbReference type="ChEBI" id="CHEBI:15377"/>
        <dbReference type="ChEBI" id="CHEBI:15378"/>
        <dbReference type="ChEBI" id="CHEBI:67139"/>
        <dbReference type="ChEBI" id="CHEBI:537519"/>
        <dbReference type="EC" id="4.3.3.7"/>
    </reaction>
</comment>
<evidence type="ECO:0000256" key="11">
    <source>
        <dbReference type="ARBA" id="ARBA00047836"/>
    </source>
</evidence>
<keyword evidence="8 12" id="KW-0457">Lysine biosynthesis</keyword>
<evidence type="ECO:0000256" key="5">
    <source>
        <dbReference type="ARBA" id="ARBA00022490"/>
    </source>
</evidence>
<comment type="similarity">
    <text evidence="3 12 13">Belongs to the DapA family.</text>
</comment>
<keyword evidence="10 12" id="KW-0704">Schiff base</keyword>